<gene>
    <name evidence="1" type="ORF">C1H46_000699</name>
</gene>
<dbReference type="Proteomes" id="UP000315295">
    <property type="component" value="Unassembled WGS sequence"/>
</dbReference>
<dbReference type="AlphaFoldDB" id="A0A540NRN7"/>
<accession>A0A540NRN7</accession>
<proteinExistence type="predicted"/>
<organism evidence="1 2">
    <name type="scientific">Malus baccata</name>
    <name type="common">Siberian crab apple</name>
    <name type="synonym">Pyrus baccata</name>
    <dbReference type="NCBI Taxonomy" id="106549"/>
    <lineage>
        <taxon>Eukaryota</taxon>
        <taxon>Viridiplantae</taxon>
        <taxon>Streptophyta</taxon>
        <taxon>Embryophyta</taxon>
        <taxon>Tracheophyta</taxon>
        <taxon>Spermatophyta</taxon>
        <taxon>Magnoliopsida</taxon>
        <taxon>eudicotyledons</taxon>
        <taxon>Gunneridae</taxon>
        <taxon>Pentapetalae</taxon>
        <taxon>rosids</taxon>
        <taxon>fabids</taxon>
        <taxon>Rosales</taxon>
        <taxon>Rosaceae</taxon>
        <taxon>Amygdaloideae</taxon>
        <taxon>Maleae</taxon>
        <taxon>Malus</taxon>
    </lineage>
</organism>
<name>A0A540NRN7_MALBA</name>
<dbReference type="EMBL" id="VIEB01000009">
    <property type="protein sequence ID" value="TQE13692.1"/>
    <property type="molecule type" value="Genomic_DNA"/>
</dbReference>
<comment type="caution">
    <text evidence="1">The sequence shown here is derived from an EMBL/GenBank/DDBJ whole genome shotgun (WGS) entry which is preliminary data.</text>
</comment>
<evidence type="ECO:0000313" key="2">
    <source>
        <dbReference type="Proteomes" id="UP000315295"/>
    </source>
</evidence>
<protein>
    <submittedName>
        <fullName evidence="1">Uncharacterized protein</fullName>
    </submittedName>
</protein>
<reference evidence="1 2" key="1">
    <citation type="journal article" date="2019" name="G3 (Bethesda)">
        <title>Sequencing of a Wild Apple (Malus baccata) Genome Unravels the Differences Between Cultivated and Wild Apple Species Regarding Disease Resistance and Cold Tolerance.</title>
        <authorList>
            <person name="Chen X."/>
        </authorList>
    </citation>
    <scope>NUCLEOTIDE SEQUENCE [LARGE SCALE GENOMIC DNA]</scope>
    <source>
        <strain evidence="2">cv. Shandingzi</strain>
        <tissue evidence="1">Leaves</tissue>
    </source>
</reference>
<sequence>MGLVGRAPEGLASKGSAPRVQILNEHTLMWVCEDGEENYRALKSELRKEESGGEEAELRV</sequence>
<keyword evidence="2" id="KW-1185">Reference proteome</keyword>
<evidence type="ECO:0000313" key="1">
    <source>
        <dbReference type="EMBL" id="TQE13692.1"/>
    </source>
</evidence>